<dbReference type="PROSITE" id="PS00028">
    <property type="entry name" value="ZINC_FINGER_C2H2_1"/>
    <property type="match status" value="1"/>
</dbReference>
<evidence type="ECO:0000313" key="3">
    <source>
        <dbReference type="Proteomes" id="UP001176961"/>
    </source>
</evidence>
<keyword evidence="3" id="KW-1185">Reference proteome</keyword>
<comment type="caution">
    <text evidence="2">The sequence shown here is derived from an EMBL/GenBank/DDBJ whole genome shotgun (WGS) entry which is preliminary data.</text>
</comment>
<accession>A0AA36GY21</accession>
<reference evidence="2" key="1">
    <citation type="submission" date="2023-07" db="EMBL/GenBank/DDBJ databases">
        <authorList>
            <consortium name="CYATHOMIX"/>
        </authorList>
    </citation>
    <scope>NUCLEOTIDE SEQUENCE</scope>
    <source>
        <strain evidence="2">N/A</strain>
    </source>
</reference>
<dbReference type="InterPro" id="IPR052797">
    <property type="entry name" value="RegFact_GeneExpr_CellDeath"/>
</dbReference>
<dbReference type="PANTHER" id="PTHR33936">
    <property type="entry name" value="PROTEIN CBG17840"/>
    <property type="match status" value="1"/>
</dbReference>
<sequence>MATNLTRRNGKMKERLTLFVWMMTQICLQQMRKPSQMKSICVVEENTRGGERYCSSCHLTLKRSIFYHHQRLIKKYGRCDIFTPKRFPCKECSERLATIEKLCEHMYQIHGAPTRVQIKTFNTEAEFQEFLDVLESAGNYRMSRGRKTIKGATVQYYRCNRIYSIPKRLAGLYDSAVNCSRANQEFNEISSSLFANETNTKPCLCTEESCTAFFRKAYTDNGKIEVRYCDHHLHGDQAIRIPASIRRRIHEMSVKKLPTHVIIMVLQKERHLFCTPGSALERRILTITLPEINAIARSFARKIESNSKHTEHGLDNDFELVQERNSSIASGESHTQEDALSEVELAMFEQYERNRNGVLSQFHGLRREENRKRLLRKQIFAAICRLGRFTRSISFKNFDDSLLSQSQELLDKLERLWQDKAKGPITYEIEDAKGSEVSVWNLLCSSETDMTRQELAADESCGNRTQLQNNEDKHSYFPKVETSTSTAIARASAKVSTTLPVRTSRGRLIKRKIIMDL</sequence>
<dbReference type="EMBL" id="CATQJL010000223">
    <property type="protein sequence ID" value="CAJ0600251.1"/>
    <property type="molecule type" value="Genomic_DNA"/>
</dbReference>
<evidence type="ECO:0000313" key="2">
    <source>
        <dbReference type="EMBL" id="CAJ0600251.1"/>
    </source>
</evidence>
<proteinExistence type="predicted"/>
<organism evidence="2 3">
    <name type="scientific">Cylicocyclus nassatus</name>
    <name type="common">Nematode worm</name>
    <dbReference type="NCBI Taxonomy" id="53992"/>
    <lineage>
        <taxon>Eukaryota</taxon>
        <taxon>Metazoa</taxon>
        <taxon>Ecdysozoa</taxon>
        <taxon>Nematoda</taxon>
        <taxon>Chromadorea</taxon>
        <taxon>Rhabditida</taxon>
        <taxon>Rhabditina</taxon>
        <taxon>Rhabditomorpha</taxon>
        <taxon>Strongyloidea</taxon>
        <taxon>Strongylidae</taxon>
        <taxon>Cylicocyclus</taxon>
    </lineage>
</organism>
<dbReference type="Proteomes" id="UP001176961">
    <property type="component" value="Unassembled WGS sequence"/>
</dbReference>
<name>A0AA36GY21_CYLNA</name>
<protein>
    <recommendedName>
        <fullName evidence="1">C2H2-type domain-containing protein</fullName>
    </recommendedName>
</protein>
<dbReference type="PANTHER" id="PTHR33936:SF15">
    <property type="entry name" value="C2H2-TYPE DOMAIN-CONTAINING PROTEIN"/>
    <property type="match status" value="1"/>
</dbReference>
<dbReference type="InterPro" id="IPR013087">
    <property type="entry name" value="Znf_C2H2_type"/>
</dbReference>
<dbReference type="AlphaFoldDB" id="A0AA36GY21"/>
<gene>
    <name evidence="2" type="ORF">CYNAS_LOCUS12234</name>
</gene>
<evidence type="ECO:0000259" key="1">
    <source>
        <dbReference type="PROSITE" id="PS00028"/>
    </source>
</evidence>
<feature type="domain" description="C2H2-type" evidence="1">
    <location>
        <begin position="89"/>
        <end position="110"/>
    </location>
</feature>